<keyword evidence="1" id="KW-0812">Transmembrane</keyword>
<keyword evidence="1" id="KW-1133">Transmembrane helix</keyword>
<dbReference type="EMBL" id="JACHBS010000001">
    <property type="protein sequence ID" value="MBB5618543.1"/>
    <property type="molecule type" value="Genomic_DNA"/>
</dbReference>
<dbReference type="Proteomes" id="UP000552883">
    <property type="component" value="Unassembled WGS sequence"/>
</dbReference>
<name>A0A840X7L1_9MICO</name>
<evidence type="ECO:0008006" key="4">
    <source>
        <dbReference type="Google" id="ProtNLM"/>
    </source>
</evidence>
<keyword evidence="1" id="KW-0472">Membrane</keyword>
<comment type="caution">
    <text evidence="2">The sequence shown here is derived from an EMBL/GenBank/DDBJ whole genome shotgun (WGS) entry which is preliminary data.</text>
</comment>
<accession>A0A840X7L1</accession>
<dbReference type="InterPro" id="IPR043777">
    <property type="entry name" value="DUF5719"/>
</dbReference>
<gene>
    <name evidence="2" type="ORF">BJ959_002039</name>
</gene>
<evidence type="ECO:0000313" key="3">
    <source>
        <dbReference type="Proteomes" id="UP000552883"/>
    </source>
</evidence>
<evidence type="ECO:0000256" key="1">
    <source>
        <dbReference type="SAM" id="Phobius"/>
    </source>
</evidence>
<reference evidence="2 3" key="1">
    <citation type="submission" date="2020-08" db="EMBL/GenBank/DDBJ databases">
        <title>Sequencing the genomes of 1000 actinobacteria strains.</title>
        <authorList>
            <person name="Klenk H.-P."/>
        </authorList>
    </citation>
    <scope>NUCLEOTIDE SEQUENCE [LARGE SCALE GENOMIC DNA]</scope>
    <source>
        <strain evidence="2 3">DSM 23889</strain>
    </source>
</reference>
<proteinExistence type="predicted"/>
<dbReference type="AlphaFoldDB" id="A0A840X7L1"/>
<feature type="transmembrane region" description="Helical" evidence="1">
    <location>
        <begin position="27"/>
        <end position="47"/>
    </location>
</feature>
<protein>
    <recommendedName>
        <fullName evidence="4">Large extracellular alpha-helical protein</fullName>
    </recommendedName>
</protein>
<dbReference type="RefSeq" id="WP_153981762.1">
    <property type="nucleotide sequence ID" value="NZ_BAAANZ010000003.1"/>
</dbReference>
<evidence type="ECO:0000313" key="2">
    <source>
        <dbReference type="EMBL" id="MBB5618543.1"/>
    </source>
</evidence>
<sequence length="479" mass="46701">MTDEQPAPVASAAPGRGRDVLVASGRATLALVAAVAAAALAAGVLLLPAPSTAPAVPALTVTPERADQTVVCAGGAIGLTRGDDPQPTVVATPARAAFGPGLVESALPESDAAGGGAGVVTLPREAPSDALAAAERVRAATPDLSGLAAAECLTPARTAWLVGGSTTVGRTTWIVLSNADVVDAVVDLRLWGDTGPIEAVGSTGIIVGAGSQRVLPLSGFAVDEPSPVVQVTSTGGSVAATLQTSIVRGLDPDGLSVVTPVAAPDVRHVIPALPVIGLEAVLERFSADGGTDALPALRMLAPGDATVEVTVTLVPPAGVVGLTTQTTLDPGVVVDLPLSDIADGEYGVVIEASAPIVVAGRTTVTGASGSDVEWFAPAAPLVAGEEALAAVAPLGADAGLGAVLHLLAPDGADVEIDGIAVTVPPGSVVTVPVASDAGLRIRPSGTVHASITYRGDGLLAGSRVAPRPAAAGSVTVLPG</sequence>
<dbReference type="Pfam" id="PF18986">
    <property type="entry name" value="DUF5719"/>
    <property type="match status" value="1"/>
</dbReference>
<dbReference type="OrthoDB" id="3264966at2"/>
<keyword evidence="3" id="KW-1185">Reference proteome</keyword>
<organism evidence="2 3">
    <name type="scientific">Microcella frigidaquae</name>
    <dbReference type="NCBI Taxonomy" id="424758"/>
    <lineage>
        <taxon>Bacteria</taxon>
        <taxon>Bacillati</taxon>
        <taxon>Actinomycetota</taxon>
        <taxon>Actinomycetes</taxon>
        <taxon>Micrococcales</taxon>
        <taxon>Microbacteriaceae</taxon>
        <taxon>Microcella</taxon>
    </lineage>
</organism>